<gene>
    <name evidence="2" type="ORF">Gmala1_27</name>
</gene>
<dbReference type="OrthoDB" id="22169at10239"/>
<dbReference type="GeneID" id="26641469"/>
<feature type="transmembrane region" description="Helical" evidence="1">
    <location>
        <begin position="100"/>
        <end position="119"/>
    </location>
</feature>
<dbReference type="Pfam" id="PF23809">
    <property type="entry name" value="Phage_holin_9"/>
    <property type="match status" value="1"/>
</dbReference>
<dbReference type="RefSeq" id="YP_009215237.1">
    <property type="nucleotide sequence ID" value="NC_028972.1"/>
</dbReference>
<proteinExistence type="predicted"/>
<keyword evidence="1" id="KW-0812">Transmembrane</keyword>
<evidence type="ECO:0000256" key="1">
    <source>
        <dbReference type="SAM" id="Phobius"/>
    </source>
</evidence>
<dbReference type="Proteomes" id="UP000033019">
    <property type="component" value="Segment"/>
</dbReference>
<feature type="transmembrane region" description="Helical" evidence="1">
    <location>
        <begin position="23"/>
        <end position="43"/>
    </location>
</feature>
<sequence length="148" mass="15990">MTTNTPDTRGPVNIFNIRSFNDLIAMLYVIIPFAQAALVGYGVADQNQALVIAGFAGALLQLVLTFARTQEFARKAIYTILLGVNAVLVIYRVIDPEFLNQWLPLINILLIGAPAAVAVQNVNTSGDEIYSRAGAGSYRYDPDKGITG</sequence>
<dbReference type="InterPro" id="IPR056390">
    <property type="entry name" value="Holin_phage"/>
</dbReference>
<dbReference type="EMBL" id="KP790009">
    <property type="protein sequence ID" value="AKC02865.1"/>
    <property type="molecule type" value="Genomic_DNA"/>
</dbReference>
<protein>
    <submittedName>
        <fullName evidence="2">Holin</fullName>
    </submittedName>
</protein>
<dbReference type="KEGG" id="vg:26641469"/>
<keyword evidence="1" id="KW-0472">Membrane</keyword>
<reference evidence="2 3" key="1">
    <citation type="journal article" date="2015" name="Sci. Rep.">
        <title>Bacteriophages of wastewater foaming-associated filamentous Gordonia reduce host levels in raw activated sludge.</title>
        <authorList>
            <person name="Liu M."/>
            <person name="Gill J.J."/>
            <person name="Young R."/>
            <person name="Summer E.J."/>
        </authorList>
    </citation>
    <scope>NUCLEOTIDE SEQUENCE [LARGE SCALE GENOMIC DNA]</scope>
</reference>
<name>A0A0E3T7X6_9CAUD</name>
<organism evidence="2 3">
    <name type="scientific">Gordonia phage Gmala1</name>
    <dbReference type="NCBI Taxonomy" id="1622190"/>
    <lineage>
        <taxon>Viruses</taxon>
        <taxon>Duplodnaviria</taxon>
        <taxon>Heunggongvirae</taxon>
        <taxon>Uroviricota</taxon>
        <taxon>Caudoviricetes</taxon>
        <taxon>Gordtnkvirus</taxon>
        <taxon>Gordtnkvirus gordtnk2</taxon>
    </lineage>
</organism>
<evidence type="ECO:0000313" key="2">
    <source>
        <dbReference type="EMBL" id="AKC02865.1"/>
    </source>
</evidence>
<keyword evidence="1" id="KW-1133">Transmembrane helix</keyword>
<feature type="transmembrane region" description="Helical" evidence="1">
    <location>
        <begin position="76"/>
        <end position="94"/>
    </location>
</feature>
<evidence type="ECO:0000313" key="3">
    <source>
        <dbReference type="Proteomes" id="UP000033019"/>
    </source>
</evidence>
<accession>A0A0E3T7X6</accession>
<feature type="transmembrane region" description="Helical" evidence="1">
    <location>
        <begin position="49"/>
        <end position="67"/>
    </location>
</feature>